<feature type="region of interest" description="Disordered" evidence="1">
    <location>
        <begin position="1"/>
        <end position="32"/>
    </location>
</feature>
<feature type="compositionally biased region" description="Low complexity" evidence="1">
    <location>
        <begin position="7"/>
        <end position="20"/>
    </location>
</feature>
<dbReference type="EMBL" id="UINC01145348">
    <property type="protein sequence ID" value="SVD35420.1"/>
    <property type="molecule type" value="Genomic_DNA"/>
</dbReference>
<feature type="non-terminal residue" evidence="2">
    <location>
        <position position="1"/>
    </location>
</feature>
<name>A0A382UMJ8_9ZZZZ</name>
<gene>
    <name evidence="2" type="ORF">METZ01_LOCUS388274</name>
</gene>
<proteinExistence type="predicted"/>
<dbReference type="AlphaFoldDB" id="A0A382UMJ8"/>
<organism evidence="2">
    <name type="scientific">marine metagenome</name>
    <dbReference type="NCBI Taxonomy" id="408172"/>
    <lineage>
        <taxon>unclassified sequences</taxon>
        <taxon>metagenomes</taxon>
        <taxon>ecological metagenomes</taxon>
    </lineage>
</organism>
<reference evidence="2" key="1">
    <citation type="submission" date="2018-05" db="EMBL/GenBank/DDBJ databases">
        <authorList>
            <person name="Lanie J.A."/>
            <person name="Ng W.-L."/>
            <person name="Kazmierczak K.M."/>
            <person name="Andrzejewski T.M."/>
            <person name="Davidsen T.M."/>
            <person name="Wayne K.J."/>
            <person name="Tettelin H."/>
            <person name="Glass J.I."/>
            <person name="Rusch D."/>
            <person name="Podicherti R."/>
            <person name="Tsui H.-C.T."/>
            <person name="Winkler M.E."/>
        </authorList>
    </citation>
    <scope>NUCLEOTIDE SEQUENCE</scope>
</reference>
<protein>
    <submittedName>
        <fullName evidence="2">Uncharacterized protein</fullName>
    </submittedName>
</protein>
<evidence type="ECO:0000256" key="1">
    <source>
        <dbReference type="SAM" id="MobiDB-lite"/>
    </source>
</evidence>
<accession>A0A382UMJ8</accession>
<evidence type="ECO:0000313" key="2">
    <source>
        <dbReference type="EMBL" id="SVD35420.1"/>
    </source>
</evidence>
<sequence>GGGSYNGGSNTTNTAGSSTGWSDHGKVTITVN</sequence>